<evidence type="ECO:0000256" key="4">
    <source>
        <dbReference type="RuleBase" id="RU000551"/>
    </source>
</evidence>
<dbReference type="SUPFAM" id="SSF56235">
    <property type="entry name" value="N-terminal nucleophile aminohydrolases (Ntn hydrolases)"/>
    <property type="match status" value="1"/>
</dbReference>
<keyword evidence="1 4" id="KW-0963">Cytoplasm</keyword>
<name>A0A7S2RQS1_9STRA</name>
<evidence type="ECO:0000256" key="2">
    <source>
        <dbReference type="ARBA" id="ARBA00022942"/>
    </source>
</evidence>
<protein>
    <recommendedName>
        <fullName evidence="4">Proteasome subunit alpha type</fullName>
    </recommendedName>
</protein>
<dbReference type="Pfam" id="PF10584">
    <property type="entry name" value="Proteasome_A_N"/>
    <property type="match status" value="1"/>
</dbReference>
<dbReference type="GO" id="GO:0005737">
    <property type="term" value="C:cytoplasm"/>
    <property type="evidence" value="ECO:0007669"/>
    <property type="project" value="UniProtKB-SubCell"/>
</dbReference>
<dbReference type="InterPro" id="IPR050115">
    <property type="entry name" value="Proteasome_alpha"/>
</dbReference>
<organism evidence="7">
    <name type="scientific">Rhizochromulina marina</name>
    <dbReference type="NCBI Taxonomy" id="1034831"/>
    <lineage>
        <taxon>Eukaryota</taxon>
        <taxon>Sar</taxon>
        <taxon>Stramenopiles</taxon>
        <taxon>Ochrophyta</taxon>
        <taxon>Dictyochophyceae</taxon>
        <taxon>Rhizochromulinales</taxon>
        <taxon>Rhizochromulina</taxon>
    </lineage>
</organism>
<dbReference type="Gene3D" id="3.60.20.10">
    <property type="entry name" value="Glutamine Phosphoribosylpyrophosphate, subunit 1, domain 1"/>
    <property type="match status" value="1"/>
</dbReference>
<dbReference type="InterPro" id="IPR000426">
    <property type="entry name" value="Proteasome_asu_N"/>
</dbReference>
<feature type="region of interest" description="Disordered" evidence="5">
    <location>
        <begin position="235"/>
        <end position="258"/>
    </location>
</feature>
<evidence type="ECO:0000256" key="3">
    <source>
        <dbReference type="PROSITE-ProRule" id="PRU00808"/>
    </source>
</evidence>
<dbReference type="Pfam" id="PF00227">
    <property type="entry name" value="Proteasome"/>
    <property type="match status" value="1"/>
</dbReference>
<dbReference type="PANTHER" id="PTHR11599">
    <property type="entry name" value="PROTEASOME SUBUNIT ALPHA/BETA"/>
    <property type="match status" value="1"/>
</dbReference>
<evidence type="ECO:0000259" key="6">
    <source>
        <dbReference type="PROSITE" id="PS00388"/>
    </source>
</evidence>
<dbReference type="NCBIfam" id="NF003075">
    <property type="entry name" value="PRK03996.1"/>
    <property type="match status" value="1"/>
</dbReference>
<feature type="domain" description="Proteasome alpha-type subunits" evidence="6">
    <location>
        <begin position="4"/>
        <end position="26"/>
    </location>
</feature>
<comment type="subunit">
    <text evidence="4">The 26S proteasome consists of a 20S proteasome core and two 19S regulatory subunits.</text>
</comment>
<dbReference type="GO" id="GO:0006511">
    <property type="term" value="P:ubiquitin-dependent protein catabolic process"/>
    <property type="evidence" value="ECO:0007669"/>
    <property type="project" value="InterPro"/>
</dbReference>
<dbReference type="PROSITE" id="PS00388">
    <property type="entry name" value="PROTEASOME_ALPHA_1"/>
    <property type="match status" value="1"/>
</dbReference>
<dbReference type="InterPro" id="IPR023332">
    <property type="entry name" value="Proteasome_alpha-type"/>
</dbReference>
<feature type="compositionally biased region" description="Low complexity" evidence="5">
    <location>
        <begin position="248"/>
        <end position="258"/>
    </location>
</feature>
<keyword evidence="4" id="KW-0539">Nucleus</keyword>
<dbReference type="GO" id="GO:0005634">
    <property type="term" value="C:nucleus"/>
    <property type="evidence" value="ECO:0007669"/>
    <property type="project" value="UniProtKB-SubCell"/>
</dbReference>
<comment type="subcellular location">
    <subcellularLocation>
        <location evidence="4">Cytoplasm</location>
    </subcellularLocation>
    <subcellularLocation>
        <location evidence="4">Nucleus</location>
    </subcellularLocation>
</comment>
<dbReference type="InterPro" id="IPR029055">
    <property type="entry name" value="Ntn_hydrolases_N"/>
</dbReference>
<dbReference type="FunFam" id="3.60.20.10:FF:000004">
    <property type="entry name" value="Proteasome subunit alpha type-4"/>
    <property type="match status" value="1"/>
</dbReference>
<keyword evidence="2 3" id="KW-0647">Proteasome</keyword>
<evidence type="ECO:0000313" key="7">
    <source>
        <dbReference type="EMBL" id="CAD9678050.1"/>
    </source>
</evidence>
<dbReference type="PROSITE" id="PS51475">
    <property type="entry name" value="PROTEASOME_ALPHA_2"/>
    <property type="match status" value="1"/>
</dbReference>
<dbReference type="SMART" id="SM00948">
    <property type="entry name" value="Proteasome_A_N"/>
    <property type="match status" value="1"/>
</dbReference>
<accession>A0A7S2RQS1</accession>
<dbReference type="AlphaFoldDB" id="A0A7S2RQS1"/>
<evidence type="ECO:0000256" key="5">
    <source>
        <dbReference type="SAM" id="MobiDB-lite"/>
    </source>
</evidence>
<sequence>MARYDRAITVFSPDGKLFQIDYAFEAVKKASAVVAVRAADTVILGVERKTIAKLQDPRTIRKIVKLDTHATLAFAGLNADARVLIEKTRIECQSYRLTCEDAPSLEYIARFIARTQQRYTQRGGVRPFGVSSILAGFNTDGAPQIYQIDPSGTYFGWKANAIGGRNFKGMREFLEKEWQEGLSQAEATKLTVKALLEVVDSGSKNMELVVIRRGEPAATMSDESVQAVVDQVEAEMEEAKTRGGSASGGASSATAMET</sequence>
<dbReference type="GO" id="GO:0019773">
    <property type="term" value="C:proteasome core complex, alpha-subunit complex"/>
    <property type="evidence" value="ECO:0007669"/>
    <property type="project" value="UniProtKB-UniRule"/>
</dbReference>
<reference evidence="7" key="1">
    <citation type="submission" date="2021-01" db="EMBL/GenBank/DDBJ databases">
        <authorList>
            <person name="Corre E."/>
            <person name="Pelletier E."/>
            <person name="Niang G."/>
            <person name="Scheremetjew M."/>
            <person name="Finn R."/>
            <person name="Kale V."/>
            <person name="Holt S."/>
            <person name="Cochrane G."/>
            <person name="Meng A."/>
            <person name="Brown T."/>
            <person name="Cohen L."/>
        </authorList>
    </citation>
    <scope>NUCLEOTIDE SEQUENCE</scope>
    <source>
        <strain evidence="7">CCMP1243</strain>
    </source>
</reference>
<comment type="similarity">
    <text evidence="3 4">Belongs to the peptidase T1A family.</text>
</comment>
<proteinExistence type="inferred from homology"/>
<gene>
    <name evidence="7" type="ORF">RMAR1173_LOCUS7024</name>
</gene>
<dbReference type="EMBL" id="HBHJ01010768">
    <property type="protein sequence ID" value="CAD9678050.1"/>
    <property type="molecule type" value="Transcribed_RNA"/>
</dbReference>
<dbReference type="CDD" id="cd03755">
    <property type="entry name" value="proteasome_alpha_type_7"/>
    <property type="match status" value="1"/>
</dbReference>
<evidence type="ECO:0000256" key="1">
    <source>
        <dbReference type="ARBA" id="ARBA00022490"/>
    </source>
</evidence>
<dbReference type="InterPro" id="IPR001353">
    <property type="entry name" value="Proteasome_sua/b"/>
</dbReference>